<dbReference type="EMBL" id="UINC01227555">
    <property type="protein sequence ID" value="SVE58489.1"/>
    <property type="molecule type" value="Genomic_DNA"/>
</dbReference>
<name>A0A383EPE6_9ZZZZ</name>
<feature type="non-terminal residue" evidence="1">
    <location>
        <position position="34"/>
    </location>
</feature>
<reference evidence="1" key="1">
    <citation type="submission" date="2018-05" db="EMBL/GenBank/DDBJ databases">
        <authorList>
            <person name="Lanie J.A."/>
            <person name="Ng W.-L."/>
            <person name="Kazmierczak K.M."/>
            <person name="Andrzejewski T.M."/>
            <person name="Davidsen T.M."/>
            <person name="Wayne K.J."/>
            <person name="Tettelin H."/>
            <person name="Glass J.I."/>
            <person name="Rusch D."/>
            <person name="Podicherti R."/>
            <person name="Tsui H.-C.T."/>
            <person name="Winkler M.E."/>
        </authorList>
    </citation>
    <scope>NUCLEOTIDE SEQUENCE</scope>
</reference>
<proteinExistence type="predicted"/>
<protein>
    <submittedName>
        <fullName evidence="1">Uncharacterized protein</fullName>
    </submittedName>
</protein>
<organism evidence="1">
    <name type="scientific">marine metagenome</name>
    <dbReference type="NCBI Taxonomy" id="408172"/>
    <lineage>
        <taxon>unclassified sequences</taxon>
        <taxon>metagenomes</taxon>
        <taxon>ecological metagenomes</taxon>
    </lineage>
</organism>
<gene>
    <name evidence="1" type="ORF">METZ01_LOCUS511343</name>
</gene>
<dbReference type="AlphaFoldDB" id="A0A383EPE6"/>
<evidence type="ECO:0000313" key="1">
    <source>
        <dbReference type="EMBL" id="SVE58489.1"/>
    </source>
</evidence>
<accession>A0A383EPE6</accession>
<sequence>MAIACMAFFFVVGCGEKVFYLGEVGTPMRAAMGV</sequence>